<dbReference type="SUPFAM" id="SSF81301">
    <property type="entry name" value="Nucleotidyltransferase"/>
    <property type="match status" value="1"/>
</dbReference>
<dbReference type="EMBL" id="HE797535">
    <property type="protein sequence ID" value="CCM06852.1"/>
    <property type="molecule type" value="Genomic_DNA"/>
</dbReference>
<gene>
    <name evidence="1" type="ORF">FIBRA_09157</name>
</gene>
<reference evidence="1 2" key="1">
    <citation type="journal article" date="2012" name="Appl. Environ. Microbiol.">
        <title>Short-read sequencing for genomic analysis of the brown rot fungus Fibroporia radiculosa.</title>
        <authorList>
            <person name="Tang J.D."/>
            <person name="Perkins A.D."/>
            <person name="Sonstegard T.S."/>
            <person name="Schroeder S.G."/>
            <person name="Burgess S.C."/>
            <person name="Diehl S.V."/>
        </authorList>
    </citation>
    <scope>NUCLEOTIDE SEQUENCE [LARGE SCALE GENOMIC DNA]</scope>
    <source>
        <strain evidence="1 2">TFFH 294</strain>
    </source>
</reference>
<name>J4I3X2_9APHY</name>
<dbReference type="InParanoid" id="J4I3X2"/>
<proteinExistence type="predicted"/>
<dbReference type="HOGENOM" id="CLU_047728_0_0_1"/>
<keyword evidence="2" id="KW-1185">Reference proteome</keyword>
<evidence type="ECO:0000313" key="2">
    <source>
        <dbReference type="Proteomes" id="UP000006352"/>
    </source>
</evidence>
<dbReference type="Proteomes" id="UP000006352">
    <property type="component" value="Unassembled WGS sequence"/>
</dbReference>
<dbReference type="InterPro" id="IPR043519">
    <property type="entry name" value="NT_sf"/>
</dbReference>
<dbReference type="GeneID" id="24101752"/>
<dbReference type="RefSeq" id="XP_012176873.1">
    <property type="nucleotide sequence ID" value="XM_012321483.1"/>
</dbReference>
<sequence>MGRDPTPEEIRKIAKRAIRAFSDLGYACCLFGSTACMMYGVERCPNDVDIIVFGHNLDPEHLKIELANEDDDFYLAFARSRNANYKVVWFDLSSAADEPRRKCKVDILVPGILEIPNTPIKRIKHQRGMLVLPILPLLLMKLKGWSDHIQAKRPDLRAKRHVDVEDIAELLRIACRRGTRIRSRSLRWLPLDFLEAAQERVLKYTRKFPETSEQWMQLGFET</sequence>
<dbReference type="Gene3D" id="3.30.460.40">
    <property type="match status" value="1"/>
</dbReference>
<dbReference type="OrthoDB" id="3133286at2759"/>
<dbReference type="AlphaFoldDB" id="J4I3X2"/>
<evidence type="ECO:0000313" key="1">
    <source>
        <dbReference type="EMBL" id="CCM06852.1"/>
    </source>
</evidence>
<protein>
    <submittedName>
        <fullName evidence="1">Uncharacterized protein</fullName>
    </submittedName>
</protein>
<organism evidence="1 2">
    <name type="scientific">Fibroporia radiculosa</name>
    <dbReference type="NCBI Taxonomy" id="599839"/>
    <lineage>
        <taxon>Eukaryota</taxon>
        <taxon>Fungi</taxon>
        <taxon>Dikarya</taxon>
        <taxon>Basidiomycota</taxon>
        <taxon>Agaricomycotina</taxon>
        <taxon>Agaricomycetes</taxon>
        <taxon>Polyporales</taxon>
        <taxon>Fibroporiaceae</taxon>
        <taxon>Fibroporia</taxon>
    </lineage>
</organism>
<accession>J4I3X2</accession>